<evidence type="ECO:0000313" key="1">
    <source>
        <dbReference type="EMBL" id="KAI5084611.1"/>
    </source>
</evidence>
<dbReference type="Proteomes" id="UP000886520">
    <property type="component" value="Chromosome 1"/>
</dbReference>
<sequence length="81" mass="9411">MARGRSSLGHRSNLSYERLLFHRKYFASIRGLETACSYSCRSLAIRLTALSWAITRVELVLRLERLYMPMHIQSLLALLNK</sequence>
<reference evidence="1" key="1">
    <citation type="submission" date="2021-01" db="EMBL/GenBank/DDBJ databases">
        <title>Adiantum capillus-veneris genome.</title>
        <authorList>
            <person name="Fang Y."/>
            <person name="Liao Q."/>
        </authorList>
    </citation>
    <scope>NUCLEOTIDE SEQUENCE</scope>
    <source>
        <strain evidence="1">H3</strain>
        <tissue evidence="1">Leaf</tissue>
    </source>
</reference>
<proteinExistence type="predicted"/>
<accession>A0A9D4ZSL7</accession>
<organism evidence="1 2">
    <name type="scientific">Adiantum capillus-veneris</name>
    <name type="common">Maidenhair fern</name>
    <dbReference type="NCBI Taxonomy" id="13818"/>
    <lineage>
        <taxon>Eukaryota</taxon>
        <taxon>Viridiplantae</taxon>
        <taxon>Streptophyta</taxon>
        <taxon>Embryophyta</taxon>
        <taxon>Tracheophyta</taxon>
        <taxon>Polypodiopsida</taxon>
        <taxon>Polypodiidae</taxon>
        <taxon>Polypodiales</taxon>
        <taxon>Pteridineae</taxon>
        <taxon>Pteridaceae</taxon>
        <taxon>Vittarioideae</taxon>
        <taxon>Adiantum</taxon>
    </lineage>
</organism>
<evidence type="ECO:0000313" key="2">
    <source>
        <dbReference type="Proteomes" id="UP000886520"/>
    </source>
</evidence>
<dbReference type="EMBL" id="JABFUD020000001">
    <property type="protein sequence ID" value="KAI5084611.1"/>
    <property type="molecule type" value="Genomic_DNA"/>
</dbReference>
<name>A0A9D4ZSL7_ADICA</name>
<keyword evidence="2" id="KW-1185">Reference proteome</keyword>
<gene>
    <name evidence="1" type="ORF">GOP47_0000780</name>
</gene>
<dbReference type="AlphaFoldDB" id="A0A9D4ZSL7"/>
<comment type="caution">
    <text evidence="1">The sequence shown here is derived from an EMBL/GenBank/DDBJ whole genome shotgun (WGS) entry which is preliminary data.</text>
</comment>
<protein>
    <submittedName>
        <fullName evidence="1">Uncharacterized protein</fullName>
    </submittedName>
</protein>